<dbReference type="Proteomes" id="UP001337655">
    <property type="component" value="Unassembled WGS sequence"/>
</dbReference>
<dbReference type="EMBL" id="JAVRRT010000003">
    <property type="protein sequence ID" value="KAK5173490.1"/>
    <property type="molecule type" value="Genomic_DNA"/>
</dbReference>
<keyword evidence="3" id="KW-1185">Reference proteome</keyword>
<dbReference type="RefSeq" id="XP_064662185.1">
    <property type="nucleotide sequence ID" value="XM_064799430.1"/>
</dbReference>
<feature type="compositionally biased region" description="Polar residues" evidence="1">
    <location>
        <begin position="288"/>
        <end position="306"/>
    </location>
</feature>
<comment type="caution">
    <text evidence="2">The sequence shown here is derived from an EMBL/GenBank/DDBJ whole genome shotgun (WGS) entry which is preliminary data.</text>
</comment>
<feature type="compositionally biased region" description="Acidic residues" evidence="1">
    <location>
        <begin position="131"/>
        <end position="141"/>
    </location>
</feature>
<dbReference type="GeneID" id="89923518"/>
<feature type="compositionally biased region" description="Basic and acidic residues" evidence="1">
    <location>
        <begin position="208"/>
        <end position="219"/>
    </location>
</feature>
<gene>
    <name evidence="2" type="ORF">LTR77_002171</name>
</gene>
<feature type="region of interest" description="Disordered" evidence="1">
    <location>
        <begin position="208"/>
        <end position="237"/>
    </location>
</feature>
<evidence type="ECO:0000313" key="3">
    <source>
        <dbReference type="Proteomes" id="UP001337655"/>
    </source>
</evidence>
<evidence type="ECO:0000313" key="2">
    <source>
        <dbReference type="EMBL" id="KAK5173490.1"/>
    </source>
</evidence>
<feature type="region of interest" description="Disordered" evidence="1">
    <location>
        <begin position="273"/>
        <end position="379"/>
    </location>
</feature>
<accession>A0AAV9PLB2</accession>
<organism evidence="2 3">
    <name type="scientific">Saxophila tyrrhenica</name>
    <dbReference type="NCBI Taxonomy" id="1690608"/>
    <lineage>
        <taxon>Eukaryota</taxon>
        <taxon>Fungi</taxon>
        <taxon>Dikarya</taxon>
        <taxon>Ascomycota</taxon>
        <taxon>Pezizomycotina</taxon>
        <taxon>Dothideomycetes</taxon>
        <taxon>Dothideomycetidae</taxon>
        <taxon>Mycosphaerellales</taxon>
        <taxon>Extremaceae</taxon>
        <taxon>Saxophila</taxon>
    </lineage>
</organism>
<proteinExistence type="predicted"/>
<sequence length="379" mass="40561">MFAARANQENAIYEQQTAAAAKPLNQGVKGLAPKTPGNKAPKTLFKRQQNDENAAKTGGKGKQDGLFGDGKGGKVDKSAFLTPAGPRARAPLGNKTTNAKATAFQTPAPPSAQPTSPRMRRAKIKVHEAEPATEDDYEEREIEYMPPREVPLPDLPDDWPADRTYPQFEGNNLTRGWMSEFKTKKDNDDDDEDFSDFEEKLKRIEELNAKKKQAQEAKKGNAVKKTPMLKTARDPLDAKPTTILSAKGAASALSQPKAVPSFAAPTAAAKARAPSALQSKKAGGTVNPIGNSRHTAAKVASNSTLGYSKGRAVSASARKPLAGVHEEDLSTSNMPSPPAKCSLNELFGIEDSDITDDAAGDSLVEEDESPVFQLDPVEL</sequence>
<reference evidence="2 3" key="1">
    <citation type="submission" date="2023-08" db="EMBL/GenBank/DDBJ databases">
        <title>Black Yeasts Isolated from many extreme environments.</title>
        <authorList>
            <person name="Coleine C."/>
            <person name="Stajich J.E."/>
            <person name="Selbmann L."/>
        </authorList>
    </citation>
    <scope>NUCLEOTIDE SEQUENCE [LARGE SCALE GENOMIC DNA]</scope>
    <source>
        <strain evidence="2 3">CCFEE 5935</strain>
    </source>
</reference>
<feature type="region of interest" description="Disordered" evidence="1">
    <location>
        <begin position="18"/>
        <end position="171"/>
    </location>
</feature>
<name>A0AAV9PLB2_9PEZI</name>
<protein>
    <submittedName>
        <fullName evidence="2">Uncharacterized protein</fullName>
    </submittedName>
</protein>
<feature type="compositionally biased region" description="Acidic residues" evidence="1">
    <location>
        <begin position="348"/>
        <end position="369"/>
    </location>
</feature>
<evidence type="ECO:0000256" key="1">
    <source>
        <dbReference type="SAM" id="MobiDB-lite"/>
    </source>
</evidence>
<dbReference type="AlphaFoldDB" id="A0AAV9PLB2"/>
<feature type="compositionally biased region" description="Polar residues" evidence="1">
    <location>
        <begin position="94"/>
        <end position="104"/>
    </location>
</feature>